<dbReference type="InterPro" id="IPR027417">
    <property type="entry name" value="P-loop_NTPase"/>
</dbReference>
<gene>
    <name evidence="2" type="ORF">BE08_23020</name>
</gene>
<dbReference type="GO" id="GO:0000731">
    <property type="term" value="P:DNA synthesis involved in DNA repair"/>
    <property type="evidence" value="ECO:0007669"/>
    <property type="project" value="TreeGrafter"/>
</dbReference>
<dbReference type="InterPro" id="IPR003959">
    <property type="entry name" value="ATPase_AAA_core"/>
</dbReference>
<dbReference type="InterPro" id="IPR003593">
    <property type="entry name" value="AAA+_ATPase"/>
</dbReference>
<dbReference type="SUPFAM" id="SSF52540">
    <property type="entry name" value="P-loop containing nucleoside triphosphate hydrolases"/>
    <property type="match status" value="1"/>
</dbReference>
<reference evidence="2 3" key="1">
    <citation type="submission" date="2014-02" db="EMBL/GenBank/DDBJ databases">
        <title>The small core and large imbalanced accessory genome model reveals a collaborative survival strategy of Sorangium cellulosum strains in nature.</title>
        <authorList>
            <person name="Han K."/>
            <person name="Peng R."/>
            <person name="Blom J."/>
            <person name="Li Y.-Z."/>
        </authorList>
    </citation>
    <scope>NUCLEOTIDE SEQUENCE [LARGE SCALE GENOMIC DNA]</scope>
    <source>
        <strain evidence="2 3">So0157-25</strain>
    </source>
</reference>
<dbReference type="Proteomes" id="UP000075420">
    <property type="component" value="Unassembled WGS sequence"/>
</dbReference>
<dbReference type="Gene3D" id="3.40.50.300">
    <property type="entry name" value="P-loop containing nucleotide triphosphate hydrolases"/>
    <property type="match status" value="2"/>
</dbReference>
<organism evidence="2 3">
    <name type="scientific">Sorangium cellulosum</name>
    <name type="common">Polyangium cellulosum</name>
    <dbReference type="NCBI Taxonomy" id="56"/>
    <lineage>
        <taxon>Bacteria</taxon>
        <taxon>Pseudomonadati</taxon>
        <taxon>Myxococcota</taxon>
        <taxon>Polyangia</taxon>
        <taxon>Polyangiales</taxon>
        <taxon>Polyangiaceae</taxon>
        <taxon>Sorangium</taxon>
    </lineage>
</organism>
<dbReference type="AlphaFoldDB" id="A0A150P5F3"/>
<dbReference type="EMBL" id="JELY01003051">
    <property type="protein sequence ID" value="KYF50890.1"/>
    <property type="molecule type" value="Genomic_DNA"/>
</dbReference>
<dbReference type="SMART" id="SM00382">
    <property type="entry name" value="AAA"/>
    <property type="match status" value="1"/>
</dbReference>
<dbReference type="GO" id="GO:0006302">
    <property type="term" value="P:double-strand break repair"/>
    <property type="evidence" value="ECO:0007669"/>
    <property type="project" value="TreeGrafter"/>
</dbReference>
<dbReference type="Pfam" id="PF13304">
    <property type="entry name" value="AAA_21"/>
    <property type="match status" value="1"/>
</dbReference>
<proteinExistence type="predicted"/>
<dbReference type="GO" id="GO:0016887">
    <property type="term" value="F:ATP hydrolysis activity"/>
    <property type="evidence" value="ECO:0007669"/>
    <property type="project" value="InterPro"/>
</dbReference>
<dbReference type="GO" id="GO:0005524">
    <property type="term" value="F:ATP binding"/>
    <property type="evidence" value="ECO:0007669"/>
    <property type="project" value="InterPro"/>
</dbReference>
<evidence type="ECO:0000259" key="1">
    <source>
        <dbReference type="SMART" id="SM00382"/>
    </source>
</evidence>
<name>A0A150P5F3_SORCE</name>
<protein>
    <recommendedName>
        <fullName evidence="1">AAA+ ATPase domain-containing protein</fullName>
    </recommendedName>
</protein>
<evidence type="ECO:0000313" key="3">
    <source>
        <dbReference type="Proteomes" id="UP000075420"/>
    </source>
</evidence>
<dbReference type="PANTHER" id="PTHR32182">
    <property type="entry name" value="DNA REPLICATION AND REPAIR PROTEIN RECF"/>
    <property type="match status" value="1"/>
</dbReference>
<dbReference type="PANTHER" id="PTHR32182:SF23">
    <property type="entry name" value="ATP BINDING PROTEIN"/>
    <property type="match status" value="1"/>
</dbReference>
<evidence type="ECO:0000313" key="2">
    <source>
        <dbReference type="EMBL" id="KYF50890.1"/>
    </source>
</evidence>
<feature type="domain" description="AAA+ ATPase" evidence="1">
    <location>
        <begin position="41"/>
        <end position="350"/>
    </location>
</feature>
<accession>A0A150P5F3</accession>
<sequence length="435" mass="49123">MLLEAANVRYRRRRLRTSLHISRLVLTDFRGIDQLTLGFSSRQTTVLVGTNGSGKTTLLDAEVLLLSRLQAGILEEKRPPRGFTDADIMNGRLSSSIEITADLGGDSVTWSLLHERGGEMPERNEERLLALDEQVVRIRAEIARGDVCLPVAVYYPVNRAVLDIPLRIRTRHPFDPLEAYDGALAGGRSNFRLFFEWFRNREDLENERRIQYSQHRDHQLEAVRRAIHSIVPEFSNLRVQRSPIGMVVTKGEWTLYVDQLSQGEKCLLAMVGDLARRLAMANPFADDPLQGGGVVLVDELELHLHPGWQRRIVPALERTFPNCQFLVTTHSPAVLGHVEHDAVIILKLEGTGVRVDRPDTSKGMDVNRILEDLLDVPARPEEFQVKLDELHRRIDEGDTVAACALHTELSATLSRTDPALVKAEVLLHRREAARR</sequence>
<comment type="caution">
    <text evidence="2">The sequence shown here is derived from an EMBL/GenBank/DDBJ whole genome shotgun (WGS) entry which is preliminary data.</text>
</comment>